<accession>A0A2T0SXN8</accession>
<dbReference type="InterPro" id="IPR007061">
    <property type="entry name" value="MST-like"/>
</dbReference>
<proteinExistence type="predicted"/>
<dbReference type="OrthoDB" id="4548523at2"/>
<organism evidence="1 2">
    <name type="scientific">Umezawaea tangerina</name>
    <dbReference type="NCBI Taxonomy" id="84725"/>
    <lineage>
        <taxon>Bacteria</taxon>
        <taxon>Bacillati</taxon>
        <taxon>Actinomycetota</taxon>
        <taxon>Actinomycetes</taxon>
        <taxon>Pseudonocardiales</taxon>
        <taxon>Pseudonocardiaceae</taxon>
        <taxon>Umezawaea</taxon>
    </lineage>
</organism>
<dbReference type="Gene3D" id="1.20.120.450">
    <property type="entry name" value="dinb family like domain"/>
    <property type="match status" value="1"/>
</dbReference>
<dbReference type="SUPFAM" id="SSF109854">
    <property type="entry name" value="DinB/YfiT-like putative metalloenzymes"/>
    <property type="match status" value="1"/>
</dbReference>
<reference evidence="1 2" key="1">
    <citation type="submission" date="2018-03" db="EMBL/GenBank/DDBJ databases">
        <title>Genomic Encyclopedia of Archaeal and Bacterial Type Strains, Phase II (KMG-II): from individual species to whole genera.</title>
        <authorList>
            <person name="Goeker M."/>
        </authorList>
    </citation>
    <scope>NUCLEOTIDE SEQUENCE [LARGE SCALE GENOMIC DNA]</scope>
    <source>
        <strain evidence="1 2">DSM 44720</strain>
    </source>
</reference>
<gene>
    <name evidence="1" type="ORF">CLV43_109405</name>
</gene>
<evidence type="ECO:0000313" key="2">
    <source>
        <dbReference type="Proteomes" id="UP000239494"/>
    </source>
</evidence>
<dbReference type="AlphaFoldDB" id="A0A2T0SXN8"/>
<comment type="caution">
    <text evidence="1">The sequence shown here is derived from an EMBL/GenBank/DDBJ whole genome shotgun (WGS) entry which is preliminary data.</text>
</comment>
<dbReference type="EMBL" id="PVTF01000009">
    <property type="protein sequence ID" value="PRY38184.1"/>
    <property type="molecule type" value="Genomic_DNA"/>
</dbReference>
<sequence length="190" mass="21691">MKADLHEYLVKAREAVVWKLDGLSSYDVRRPLTPTGTNLLGLVKHLTTVEVIYFGVAFDRLPERPPPWVGREAEPNADKWAAADESREYLLDTYRRACLHSDATIEALEPDAPGFVPWWPEEHRRTTLHRVLVHVVAECHRHTGHADVVRELVDGEVGEQREDPFMPPVDRAWWAGYRAALERVAKEALA</sequence>
<name>A0A2T0SXN8_9PSEU</name>
<dbReference type="InterPro" id="IPR034660">
    <property type="entry name" value="DinB/YfiT-like"/>
</dbReference>
<protein>
    <submittedName>
        <fullName evidence="1">Uncharacterized protein DUF664</fullName>
    </submittedName>
</protein>
<keyword evidence="2" id="KW-1185">Reference proteome</keyword>
<dbReference type="Proteomes" id="UP000239494">
    <property type="component" value="Unassembled WGS sequence"/>
</dbReference>
<dbReference type="Pfam" id="PF04978">
    <property type="entry name" value="MST"/>
    <property type="match status" value="1"/>
</dbReference>
<dbReference type="RefSeq" id="WP_106191240.1">
    <property type="nucleotide sequence ID" value="NZ_PVTF01000009.1"/>
</dbReference>
<evidence type="ECO:0000313" key="1">
    <source>
        <dbReference type="EMBL" id="PRY38184.1"/>
    </source>
</evidence>